<accession>A0ABM5LSN2</accession>
<reference evidence="1 2" key="1">
    <citation type="submission" date="2010-05" db="EMBL/GenBank/DDBJ databases">
        <title>Complete sequence of Thermoanaerobacter mathranii subsp. mathranii mathranii str. A3.</title>
        <authorList>
            <consortium name="US DOE Joint Genome Institute"/>
            <person name="Lucas S."/>
            <person name="Copeland A."/>
            <person name="Lapidus A."/>
            <person name="Cheng J.-F."/>
            <person name="Bruce D."/>
            <person name="Goodwin L."/>
            <person name="Pitluck S."/>
            <person name="Held B."/>
            <person name="Detter J.C."/>
            <person name="Han C."/>
            <person name="Tapia R."/>
            <person name="Land M."/>
            <person name="Hauser L."/>
            <person name="Kyrpides N."/>
            <person name="Mikhailova N."/>
            <person name="Zhou J."/>
            <person name="Hemme C."/>
            <person name="Woyke T."/>
        </authorList>
    </citation>
    <scope>NUCLEOTIDE SEQUENCE [LARGE SCALE GENOMIC DNA]</scope>
    <source>
        <strain evidence="1 2">A3</strain>
    </source>
</reference>
<dbReference type="EMBL" id="CP002032">
    <property type="protein sequence ID" value="ADH61861.1"/>
    <property type="molecule type" value="Genomic_DNA"/>
</dbReference>
<organism evidence="1 2">
    <name type="scientific">Thermoanaerobacter mathranii subsp. mathranii (strain DSM 11426 / CCUG 53645 / CIP 108742 / A3)</name>
    <dbReference type="NCBI Taxonomy" id="583358"/>
    <lineage>
        <taxon>Bacteria</taxon>
        <taxon>Bacillati</taxon>
        <taxon>Bacillota</taxon>
        <taxon>Clostridia</taxon>
        <taxon>Thermoanaerobacterales</taxon>
        <taxon>Thermoanaerobacteraceae</taxon>
        <taxon>Thermoanaerobacter</taxon>
    </lineage>
</organism>
<protein>
    <submittedName>
        <fullName evidence="1">Uncharacterized protein</fullName>
    </submittedName>
</protein>
<proteinExistence type="predicted"/>
<name>A0ABM5LSN2_THEM3</name>
<dbReference type="Proteomes" id="UP000002064">
    <property type="component" value="Chromosome"/>
</dbReference>
<sequence length="41" mass="4557">MANQATWYVDTNGDGVVLVNNYGVIRFKVSAGGLTLDRERR</sequence>
<evidence type="ECO:0000313" key="1">
    <source>
        <dbReference type="EMBL" id="ADH61861.1"/>
    </source>
</evidence>
<evidence type="ECO:0000313" key="2">
    <source>
        <dbReference type="Proteomes" id="UP000002064"/>
    </source>
</evidence>
<keyword evidence="2" id="KW-1185">Reference proteome</keyword>
<gene>
    <name evidence="1" type="ordered locus">Tmath_2192</name>
</gene>
<dbReference type="RefSeq" id="WP_013150994.1">
    <property type="nucleotide sequence ID" value="NC_014209.1"/>
</dbReference>